<dbReference type="GO" id="GO:0005576">
    <property type="term" value="C:extracellular region"/>
    <property type="evidence" value="ECO:0007669"/>
    <property type="project" value="UniProtKB-SubCell"/>
</dbReference>
<evidence type="ECO:0000256" key="17">
    <source>
        <dbReference type="ARBA" id="ARBA00023136"/>
    </source>
</evidence>
<dbReference type="InterPro" id="IPR001611">
    <property type="entry name" value="Leu-rich_rpt"/>
</dbReference>
<dbReference type="InterPro" id="IPR001752">
    <property type="entry name" value="Kinesin_motor_dom"/>
</dbReference>
<keyword evidence="13" id="KW-0547">Nucleotide-binding</keyword>
<evidence type="ECO:0000256" key="20">
    <source>
        <dbReference type="ARBA" id="ARBA00023198"/>
    </source>
</evidence>
<dbReference type="GO" id="GO:0006954">
    <property type="term" value="P:inflammatory response"/>
    <property type="evidence" value="ECO:0007669"/>
    <property type="project" value="UniProtKB-KW"/>
</dbReference>
<proteinExistence type="predicted"/>
<reference evidence="25" key="1">
    <citation type="journal article" date="2013" name="Nat. Genet.">
        <title>The draft genomes of soft-shell turtle and green sea turtle yield insights into the development and evolution of the turtle-specific body plan.</title>
        <authorList>
            <person name="Wang Z."/>
            <person name="Pascual-Anaya J."/>
            <person name="Zadissa A."/>
            <person name="Li W."/>
            <person name="Niimura Y."/>
            <person name="Huang Z."/>
            <person name="Li C."/>
            <person name="White S."/>
            <person name="Xiong Z."/>
            <person name="Fang D."/>
            <person name="Wang B."/>
            <person name="Ming Y."/>
            <person name="Chen Y."/>
            <person name="Zheng Y."/>
            <person name="Kuraku S."/>
            <person name="Pignatelli M."/>
            <person name="Herrero J."/>
            <person name="Beal K."/>
            <person name="Nozawa M."/>
            <person name="Li Q."/>
            <person name="Wang J."/>
            <person name="Zhang H."/>
            <person name="Yu L."/>
            <person name="Shigenobu S."/>
            <person name="Wang J."/>
            <person name="Liu J."/>
            <person name="Flicek P."/>
            <person name="Searle S."/>
            <person name="Wang J."/>
            <person name="Kuratani S."/>
            <person name="Yin Y."/>
            <person name="Aken B."/>
            <person name="Zhang G."/>
            <person name="Irie N."/>
        </authorList>
    </citation>
    <scope>NUCLEOTIDE SEQUENCE [LARGE SCALE GENOMIC DNA]</scope>
</reference>
<dbReference type="GO" id="GO:0005524">
    <property type="term" value="F:ATP binding"/>
    <property type="evidence" value="ECO:0007669"/>
    <property type="project" value="UniProtKB-KW"/>
</dbReference>
<dbReference type="GO" id="GO:0007018">
    <property type="term" value="P:microtubule-based movement"/>
    <property type="evidence" value="ECO:0007669"/>
    <property type="project" value="InterPro"/>
</dbReference>
<dbReference type="InterPro" id="IPR036961">
    <property type="entry name" value="Kinesin_motor_dom_sf"/>
</dbReference>
<evidence type="ECO:0000256" key="1">
    <source>
        <dbReference type="ARBA" id="ARBA00004285"/>
    </source>
</evidence>
<accession>M7BWB3</accession>
<dbReference type="GO" id="GO:0009966">
    <property type="term" value="P:regulation of signal transduction"/>
    <property type="evidence" value="ECO:0007669"/>
    <property type="project" value="UniProtKB-ARBA"/>
</dbReference>
<evidence type="ECO:0000256" key="4">
    <source>
        <dbReference type="ARBA" id="ARBA00004613"/>
    </source>
</evidence>
<dbReference type="SUPFAM" id="SSF52058">
    <property type="entry name" value="L domain-like"/>
    <property type="match status" value="1"/>
</dbReference>
<dbReference type="GO" id="GO:0001530">
    <property type="term" value="F:lipopolysaccharide binding"/>
    <property type="evidence" value="ECO:0007669"/>
    <property type="project" value="TreeGrafter"/>
</dbReference>
<dbReference type="InterPro" id="IPR003591">
    <property type="entry name" value="Leu-rich_rpt_typical-subtyp"/>
</dbReference>
<keyword evidence="8" id="KW-0399">Innate immunity</keyword>
<keyword evidence="7" id="KW-0964">Secreted</keyword>
<evidence type="ECO:0000259" key="23">
    <source>
        <dbReference type="SMART" id="SM00129"/>
    </source>
</evidence>
<keyword evidence="17" id="KW-0472">Membrane</keyword>
<dbReference type="SUPFAM" id="SSF52540">
    <property type="entry name" value="P-loop containing nucleoside triphosphate hydrolases"/>
    <property type="match status" value="1"/>
</dbReference>
<dbReference type="GO" id="GO:0046696">
    <property type="term" value="C:lipopolysaccharide receptor complex"/>
    <property type="evidence" value="ECO:0007669"/>
    <property type="project" value="TreeGrafter"/>
</dbReference>
<dbReference type="PANTHER" id="PTHR10630:SF3">
    <property type="entry name" value="MONOCYTE DIFFERENTIATION ANTIGEN CD14"/>
    <property type="match status" value="1"/>
</dbReference>
<evidence type="ECO:0000256" key="5">
    <source>
        <dbReference type="ARBA" id="ARBA00020237"/>
    </source>
</evidence>
<evidence type="ECO:0000256" key="18">
    <source>
        <dbReference type="ARBA" id="ARBA00023157"/>
    </source>
</evidence>
<evidence type="ECO:0000256" key="8">
    <source>
        <dbReference type="ARBA" id="ARBA00022588"/>
    </source>
</evidence>
<dbReference type="Gene3D" id="3.80.10.10">
    <property type="entry name" value="Ribonuclease Inhibitor"/>
    <property type="match status" value="1"/>
</dbReference>
<dbReference type="PANTHER" id="PTHR10630">
    <property type="entry name" value="MONOCYTE DIFFERENTIATION ANTIGEN CD14"/>
    <property type="match status" value="1"/>
</dbReference>
<keyword evidence="14" id="KW-0067">ATP-binding</keyword>
<evidence type="ECO:0000256" key="15">
    <source>
        <dbReference type="ARBA" id="ARBA00022859"/>
    </source>
</evidence>
<dbReference type="GO" id="GO:0045087">
    <property type="term" value="P:innate immune response"/>
    <property type="evidence" value="ECO:0007669"/>
    <property type="project" value="UniProtKB-KW"/>
</dbReference>
<keyword evidence="20" id="KW-0395">Inflammatory response</keyword>
<keyword evidence="24" id="KW-0675">Receptor</keyword>
<evidence type="ECO:0000256" key="16">
    <source>
        <dbReference type="ARBA" id="ARBA00023034"/>
    </source>
</evidence>
<evidence type="ECO:0000256" key="21">
    <source>
        <dbReference type="ARBA" id="ARBA00023288"/>
    </source>
</evidence>
<dbReference type="STRING" id="8469.M7BWB3"/>
<dbReference type="Proteomes" id="UP000031443">
    <property type="component" value="Unassembled WGS sequence"/>
</dbReference>
<keyword evidence="11" id="KW-0732">Signal</keyword>
<evidence type="ECO:0000256" key="11">
    <source>
        <dbReference type="ARBA" id="ARBA00022729"/>
    </source>
</evidence>
<dbReference type="GO" id="GO:0045121">
    <property type="term" value="C:membrane raft"/>
    <property type="evidence" value="ECO:0007669"/>
    <property type="project" value="UniProtKB-SubCell"/>
</dbReference>
<dbReference type="SMART" id="SM00369">
    <property type="entry name" value="LRR_TYP"/>
    <property type="match status" value="5"/>
</dbReference>
<dbReference type="AlphaFoldDB" id="M7BWB3"/>
<keyword evidence="21" id="KW-0449">Lipoprotein</keyword>
<keyword evidence="6" id="KW-1003">Cell membrane</keyword>
<evidence type="ECO:0000256" key="13">
    <source>
        <dbReference type="ARBA" id="ARBA00022741"/>
    </source>
</evidence>
<evidence type="ECO:0000313" key="25">
    <source>
        <dbReference type="Proteomes" id="UP000031443"/>
    </source>
</evidence>
<dbReference type="GO" id="GO:0001819">
    <property type="term" value="P:positive regulation of cytokine production"/>
    <property type="evidence" value="ECO:0007669"/>
    <property type="project" value="TreeGrafter"/>
</dbReference>
<gene>
    <name evidence="24" type="ORF">UY3_06454</name>
</gene>
<evidence type="ECO:0000256" key="14">
    <source>
        <dbReference type="ARBA" id="ARBA00022840"/>
    </source>
</evidence>
<dbReference type="GO" id="GO:0009897">
    <property type="term" value="C:external side of plasma membrane"/>
    <property type="evidence" value="ECO:0007669"/>
    <property type="project" value="TreeGrafter"/>
</dbReference>
<dbReference type="InterPro" id="IPR032675">
    <property type="entry name" value="LRR_dom_sf"/>
</dbReference>
<protein>
    <recommendedName>
        <fullName evidence="5">Monocyte differentiation antigen CD14</fullName>
    </recommendedName>
    <alternativeName>
        <fullName evidence="22">Myeloid cell-specific leucine-rich glycoprotein</fullName>
    </alternativeName>
</protein>
<evidence type="ECO:0000256" key="3">
    <source>
        <dbReference type="ARBA" id="ARBA00004609"/>
    </source>
</evidence>
<dbReference type="Gene3D" id="3.40.850.10">
    <property type="entry name" value="Kinesin motor domain"/>
    <property type="match status" value="1"/>
</dbReference>
<dbReference type="GO" id="GO:0003777">
    <property type="term" value="F:microtubule motor activity"/>
    <property type="evidence" value="ECO:0007669"/>
    <property type="project" value="InterPro"/>
</dbReference>
<keyword evidence="9" id="KW-0433">Leucine-rich repeat</keyword>
<keyword evidence="15" id="KW-0391">Immunity</keyword>
<comment type="subcellular location">
    <subcellularLocation>
        <location evidence="3">Cell membrane</location>
        <topology evidence="3">Lipid-anchor</topology>
        <topology evidence="3">GPI-anchor</topology>
    </subcellularLocation>
    <subcellularLocation>
        <location evidence="2">Golgi apparatus</location>
    </subcellularLocation>
    <subcellularLocation>
        <location evidence="1">Membrane raft</location>
    </subcellularLocation>
    <subcellularLocation>
        <location evidence="4">Secreted</location>
    </subcellularLocation>
</comment>
<dbReference type="Pfam" id="PF13855">
    <property type="entry name" value="LRR_8"/>
    <property type="match status" value="2"/>
</dbReference>
<evidence type="ECO:0000256" key="12">
    <source>
        <dbReference type="ARBA" id="ARBA00022737"/>
    </source>
</evidence>
<evidence type="ECO:0000256" key="2">
    <source>
        <dbReference type="ARBA" id="ARBA00004555"/>
    </source>
</evidence>
<dbReference type="GO" id="GO:0005794">
    <property type="term" value="C:Golgi apparatus"/>
    <property type="evidence" value="ECO:0007669"/>
    <property type="project" value="UniProtKB-SubCell"/>
</dbReference>
<keyword evidence="25" id="KW-1185">Reference proteome</keyword>
<keyword evidence="10" id="KW-0336">GPI-anchor</keyword>
<dbReference type="EMBL" id="KB525470">
    <property type="protein sequence ID" value="EMP36343.1"/>
    <property type="molecule type" value="Genomic_DNA"/>
</dbReference>
<keyword evidence="18" id="KW-1015">Disulfide bond</keyword>
<keyword evidence="16" id="KW-0333">Golgi apparatus</keyword>
<evidence type="ECO:0000256" key="9">
    <source>
        <dbReference type="ARBA" id="ARBA00022614"/>
    </source>
</evidence>
<dbReference type="GO" id="GO:0034142">
    <property type="term" value="P:toll-like receptor 4 signaling pathway"/>
    <property type="evidence" value="ECO:0007669"/>
    <property type="project" value="TreeGrafter"/>
</dbReference>
<feature type="domain" description="Kinesin motor" evidence="23">
    <location>
        <begin position="368"/>
        <end position="683"/>
    </location>
</feature>
<keyword evidence="12" id="KW-0677">Repeat</keyword>
<evidence type="ECO:0000256" key="19">
    <source>
        <dbReference type="ARBA" id="ARBA00023180"/>
    </source>
</evidence>
<dbReference type="SMART" id="SM00129">
    <property type="entry name" value="KISc"/>
    <property type="match status" value="1"/>
</dbReference>
<dbReference type="GO" id="GO:0071222">
    <property type="term" value="P:cellular response to lipopolysaccharide"/>
    <property type="evidence" value="ECO:0007669"/>
    <property type="project" value="TreeGrafter"/>
</dbReference>
<sequence>MAPRVEDWSDLADHQPRLFIMHISPLFVVILLTGLKLSEVVGECSFNKSQSHCTCSLLDLENMGNLFKCFHAFVFELRGGNLEKYARFASITVEQSVLNILQSLQVTKIVFGDLLVPEVLLAAVMKFGYYMHITELEFESCTFLGNASWFHMDRLILPVSSLRFHNVTSTSLTDRDKDFAHLSGWLETLQNLTVTQSQVTYIPCSTGKVFRTLRYLDVSENHLQDQSMRPSFCQGAFPQLQVLKLHRNNLSSFHTVCEMLHHLEKLVHLDLSQNDLLAIPSSSCQWQPSLRILNLSTTGLDHITLPLPPSVEVLDVSSNNLHALDLALPFLKKLHLSNNRLHAVPSAKNYPALEVLSLDGNLISRLPRDQLRSLRHLQSLRAGSGKQESFRVVNEDSSRLIFIDKADKGIQEGCLTFDGIFSLDTGQDEMFSELVRPLLAMVPLGYSVSLLLWEAHHAGTEPQPQGTGQHHSIIQQVIEIFFQEPKPPGDGGEHLQTVSFVQLCADGNAWDLLTPRNQALHVLDVPPLGLMVEEASEIVVSNSTAAYNFYVRGLENSPALSQGCSQQSQGERHADTCASLFTLTVEQELEGCRCQRSAVRILEFPRGAGPCVEPFSPLLRALAPGELPDDAGFLPWILKQTLKGNNLTFLLLCLTLPDASGEEILSALSLAEQVRGLAKKVSPTHWDPAKAVWRQRAEIRELRAQLLSSSSRTVQESVISQLRRVLRDLQGRIPLWPGRDEQLTNQVLTDMLRSQEFLDRGFVPLCNDKGGEAATSSPEWFGRISPSMGAVTGEKPLQSGASRTQEPTCTGSVTGVVGSWASQQHPALELQFAVAKARRQRLREQHQQLIRQELLKLEEELAGNQQVQFKLDGNSDSWEAGQDSERYQSRSMSGKEHSPWLLCEERSSALVLCMLRRTVFRAYRGLSEEQTDALDRRYRKLLQEALQDAISLSAQNQQLRTHRQLDCTERASQTDPHS</sequence>
<evidence type="ECO:0000256" key="6">
    <source>
        <dbReference type="ARBA" id="ARBA00022475"/>
    </source>
</evidence>
<dbReference type="GO" id="GO:0008017">
    <property type="term" value="F:microtubule binding"/>
    <property type="evidence" value="ECO:0007669"/>
    <property type="project" value="InterPro"/>
</dbReference>
<evidence type="ECO:0000256" key="7">
    <source>
        <dbReference type="ARBA" id="ARBA00022525"/>
    </source>
</evidence>
<keyword evidence="19" id="KW-0325">Glycoprotein</keyword>
<dbReference type="InterPro" id="IPR027417">
    <property type="entry name" value="P-loop_NTPase"/>
</dbReference>
<evidence type="ECO:0000256" key="10">
    <source>
        <dbReference type="ARBA" id="ARBA00022622"/>
    </source>
</evidence>
<name>M7BWB3_CHEMY</name>
<evidence type="ECO:0000313" key="24">
    <source>
        <dbReference type="EMBL" id="EMP36343.1"/>
    </source>
</evidence>
<dbReference type="InterPro" id="IPR016337">
    <property type="entry name" value="Monocyte_diff_Ag_CD14"/>
</dbReference>
<organism evidence="24 25">
    <name type="scientific">Chelonia mydas</name>
    <name type="common">Green sea-turtle</name>
    <name type="synonym">Chelonia agassizi</name>
    <dbReference type="NCBI Taxonomy" id="8469"/>
    <lineage>
        <taxon>Eukaryota</taxon>
        <taxon>Metazoa</taxon>
        <taxon>Chordata</taxon>
        <taxon>Craniata</taxon>
        <taxon>Vertebrata</taxon>
        <taxon>Euteleostomi</taxon>
        <taxon>Archelosauria</taxon>
        <taxon>Testudinata</taxon>
        <taxon>Testudines</taxon>
        <taxon>Cryptodira</taxon>
        <taxon>Durocryptodira</taxon>
        <taxon>Americhelydia</taxon>
        <taxon>Chelonioidea</taxon>
        <taxon>Cheloniidae</taxon>
        <taxon>Chelonia</taxon>
    </lineage>
</organism>
<evidence type="ECO:0000256" key="22">
    <source>
        <dbReference type="ARBA" id="ARBA00031013"/>
    </source>
</evidence>